<comment type="cofactor">
    <cofactor evidence="1">
        <name>FAD</name>
        <dbReference type="ChEBI" id="CHEBI:57692"/>
    </cofactor>
</comment>
<evidence type="ECO:0000256" key="2">
    <source>
        <dbReference type="ARBA" id="ARBA00022630"/>
    </source>
</evidence>
<dbReference type="EMBL" id="HBIZ01038215">
    <property type="protein sequence ID" value="CAE0771781.1"/>
    <property type="molecule type" value="Transcribed_RNA"/>
</dbReference>
<sequence>MIYITPQVERLEFTDAAAELRAHPVRLYWRGMPWMGARRKTHGCLPNFNGIALPETGGKVNLAMGCPTSAKVPAALESDDVTAVADYLRDNFKAFALPFEAVAKQWVAQPWNTTGMVHCNFYHSSTLRLAIMGDAAHATSPSIGQGMNTALADAAAFDDLLDRHYDDIDAVLPAFSKERVKEGNALTSIAYYVYPMSDFQNLRNTVVNILRNILHRYLPSLVAPDPLVSIGKGGKLSEAYAEMTRMGRLAAARRVNDDLRRGWFEKRVGLIKA</sequence>
<dbReference type="InterPro" id="IPR002938">
    <property type="entry name" value="FAD-bd"/>
</dbReference>
<dbReference type="InterPro" id="IPR036188">
    <property type="entry name" value="FAD/NAD-bd_sf"/>
</dbReference>
<dbReference type="GO" id="GO:0004502">
    <property type="term" value="F:kynurenine 3-monooxygenase activity"/>
    <property type="evidence" value="ECO:0007669"/>
    <property type="project" value="TreeGrafter"/>
</dbReference>
<dbReference type="Pfam" id="PF01494">
    <property type="entry name" value="FAD_binding_3"/>
    <property type="match status" value="1"/>
</dbReference>
<dbReference type="PANTHER" id="PTHR46028:SF2">
    <property type="entry name" value="KYNURENINE 3-MONOOXYGENASE"/>
    <property type="match status" value="1"/>
</dbReference>
<evidence type="ECO:0000256" key="1">
    <source>
        <dbReference type="ARBA" id="ARBA00001974"/>
    </source>
</evidence>
<keyword evidence="5" id="KW-0560">Oxidoreductase</keyword>
<proteinExistence type="predicted"/>
<evidence type="ECO:0000256" key="3">
    <source>
        <dbReference type="ARBA" id="ARBA00022827"/>
    </source>
</evidence>
<evidence type="ECO:0000256" key="4">
    <source>
        <dbReference type="ARBA" id="ARBA00022857"/>
    </source>
</evidence>
<evidence type="ECO:0000256" key="5">
    <source>
        <dbReference type="ARBA" id="ARBA00023002"/>
    </source>
</evidence>
<protein>
    <recommendedName>
        <fullName evidence="7">FAD-binding domain-containing protein</fullName>
    </recommendedName>
</protein>
<keyword evidence="6" id="KW-0503">Monooxygenase</keyword>
<accession>A0A7S4BNM3</accession>
<evidence type="ECO:0000256" key="6">
    <source>
        <dbReference type="ARBA" id="ARBA00023033"/>
    </source>
</evidence>
<reference evidence="8" key="1">
    <citation type="submission" date="2021-01" db="EMBL/GenBank/DDBJ databases">
        <authorList>
            <person name="Corre E."/>
            <person name="Pelletier E."/>
            <person name="Niang G."/>
            <person name="Scheremetjew M."/>
            <person name="Finn R."/>
            <person name="Kale V."/>
            <person name="Holt S."/>
            <person name="Cochrane G."/>
            <person name="Meng A."/>
            <person name="Brown T."/>
            <person name="Cohen L."/>
        </authorList>
    </citation>
    <scope>NUCLEOTIDE SEQUENCE</scope>
    <source>
        <strain evidence="8">CCMP645</strain>
    </source>
</reference>
<dbReference type="AlphaFoldDB" id="A0A7S4BNM3"/>
<gene>
    <name evidence="8" type="ORF">PCAR00345_LOCUS24393</name>
</gene>
<evidence type="ECO:0000259" key="7">
    <source>
        <dbReference type="Pfam" id="PF01494"/>
    </source>
</evidence>
<dbReference type="SUPFAM" id="SSF51905">
    <property type="entry name" value="FAD/NAD(P)-binding domain"/>
    <property type="match status" value="1"/>
</dbReference>
<organism evidence="8">
    <name type="scientific">Chrysotila carterae</name>
    <name type="common">Marine alga</name>
    <name type="synonym">Syracosphaera carterae</name>
    <dbReference type="NCBI Taxonomy" id="13221"/>
    <lineage>
        <taxon>Eukaryota</taxon>
        <taxon>Haptista</taxon>
        <taxon>Haptophyta</taxon>
        <taxon>Prymnesiophyceae</taxon>
        <taxon>Isochrysidales</taxon>
        <taxon>Isochrysidaceae</taxon>
        <taxon>Chrysotila</taxon>
    </lineage>
</organism>
<keyword evidence="2" id="KW-0285">Flavoprotein</keyword>
<name>A0A7S4BNM3_CHRCT</name>
<dbReference type="GO" id="GO:0070189">
    <property type="term" value="P:kynurenine metabolic process"/>
    <property type="evidence" value="ECO:0007669"/>
    <property type="project" value="TreeGrafter"/>
</dbReference>
<evidence type="ECO:0000313" key="8">
    <source>
        <dbReference type="EMBL" id="CAE0771781.1"/>
    </source>
</evidence>
<dbReference type="PANTHER" id="PTHR46028">
    <property type="entry name" value="KYNURENINE 3-MONOOXYGENASE"/>
    <property type="match status" value="1"/>
</dbReference>
<feature type="domain" description="FAD-binding" evidence="7">
    <location>
        <begin position="125"/>
        <end position="165"/>
    </location>
</feature>
<dbReference type="GO" id="GO:0071949">
    <property type="term" value="F:FAD binding"/>
    <property type="evidence" value="ECO:0007669"/>
    <property type="project" value="InterPro"/>
</dbReference>
<keyword evidence="3" id="KW-0274">FAD</keyword>
<keyword evidence="4" id="KW-0521">NADP</keyword>
<dbReference type="Gene3D" id="3.50.50.60">
    <property type="entry name" value="FAD/NAD(P)-binding domain"/>
    <property type="match status" value="1"/>
</dbReference>